<evidence type="ECO:0000313" key="2">
    <source>
        <dbReference type="Proteomes" id="UP000287033"/>
    </source>
</evidence>
<organism evidence="1 2">
    <name type="scientific">Chiloscyllium punctatum</name>
    <name type="common">Brownbanded bambooshark</name>
    <name type="synonym">Hemiscyllium punctatum</name>
    <dbReference type="NCBI Taxonomy" id="137246"/>
    <lineage>
        <taxon>Eukaryota</taxon>
        <taxon>Metazoa</taxon>
        <taxon>Chordata</taxon>
        <taxon>Craniata</taxon>
        <taxon>Vertebrata</taxon>
        <taxon>Chondrichthyes</taxon>
        <taxon>Elasmobranchii</taxon>
        <taxon>Galeomorphii</taxon>
        <taxon>Galeoidea</taxon>
        <taxon>Orectolobiformes</taxon>
        <taxon>Hemiscylliidae</taxon>
        <taxon>Chiloscyllium</taxon>
    </lineage>
</organism>
<name>A0A401RUZ9_CHIPU</name>
<proteinExistence type="predicted"/>
<evidence type="ECO:0000313" key="1">
    <source>
        <dbReference type="EMBL" id="GCC21967.1"/>
    </source>
</evidence>
<keyword evidence="2" id="KW-1185">Reference proteome</keyword>
<accession>A0A401RUZ9</accession>
<comment type="caution">
    <text evidence="1">The sequence shown here is derived from an EMBL/GenBank/DDBJ whole genome shotgun (WGS) entry which is preliminary data.</text>
</comment>
<gene>
    <name evidence="1" type="ORF">chiPu_0000350</name>
</gene>
<protein>
    <submittedName>
        <fullName evidence="1">Uncharacterized protein</fullName>
    </submittedName>
</protein>
<dbReference type="AlphaFoldDB" id="A0A401RUZ9"/>
<dbReference type="EMBL" id="BEZZ01000004">
    <property type="protein sequence ID" value="GCC21967.1"/>
    <property type="molecule type" value="Genomic_DNA"/>
</dbReference>
<sequence>MIVGGHRAGYSILYLKSSLEAAADVPEQLLHLETSGRGQVAFGHVFLVSRDALGQQCIAVREWLRTSDRTEEMFIS</sequence>
<dbReference type="Proteomes" id="UP000287033">
    <property type="component" value="Unassembled WGS sequence"/>
</dbReference>
<reference evidence="1 2" key="1">
    <citation type="journal article" date="2018" name="Nat. Ecol. Evol.">
        <title>Shark genomes provide insights into elasmobranch evolution and the origin of vertebrates.</title>
        <authorList>
            <person name="Hara Y"/>
            <person name="Yamaguchi K"/>
            <person name="Onimaru K"/>
            <person name="Kadota M"/>
            <person name="Koyanagi M"/>
            <person name="Keeley SD"/>
            <person name="Tatsumi K"/>
            <person name="Tanaka K"/>
            <person name="Motone F"/>
            <person name="Kageyama Y"/>
            <person name="Nozu R"/>
            <person name="Adachi N"/>
            <person name="Nishimura O"/>
            <person name="Nakagawa R"/>
            <person name="Tanegashima C"/>
            <person name="Kiyatake I"/>
            <person name="Matsumoto R"/>
            <person name="Murakumo K"/>
            <person name="Nishida K"/>
            <person name="Terakita A"/>
            <person name="Kuratani S"/>
            <person name="Sato K"/>
            <person name="Hyodo S Kuraku.S."/>
        </authorList>
    </citation>
    <scope>NUCLEOTIDE SEQUENCE [LARGE SCALE GENOMIC DNA]</scope>
</reference>